<evidence type="ECO:0000256" key="1">
    <source>
        <dbReference type="ARBA" id="ARBA00022603"/>
    </source>
</evidence>
<dbReference type="GO" id="GO:0032259">
    <property type="term" value="P:methylation"/>
    <property type="evidence" value="ECO:0007669"/>
    <property type="project" value="UniProtKB-KW"/>
</dbReference>
<comment type="caution">
    <text evidence="5">The sequence shown here is derived from an EMBL/GenBank/DDBJ whole genome shotgun (WGS) entry which is preliminary data.</text>
</comment>
<dbReference type="SUPFAM" id="SSF53335">
    <property type="entry name" value="S-adenosyl-L-methionine-dependent methyltransferases"/>
    <property type="match status" value="1"/>
</dbReference>
<evidence type="ECO:0000313" key="6">
    <source>
        <dbReference type="Proteomes" id="UP000234254"/>
    </source>
</evidence>
<dbReference type="GO" id="GO:0008171">
    <property type="term" value="F:O-methyltransferase activity"/>
    <property type="evidence" value="ECO:0007669"/>
    <property type="project" value="InterPro"/>
</dbReference>
<dbReference type="InterPro" id="IPR036388">
    <property type="entry name" value="WH-like_DNA-bd_sf"/>
</dbReference>
<keyword evidence="6" id="KW-1185">Reference proteome</keyword>
<dbReference type="InterPro" id="IPR029063">
    <property type="entry name" value="SAM-dependent_MTases_sf"/>
</dbReference>
<dbReference type="Pfam" id="PF00891">
    <property type="entry name" value="Methyltransf_2"/>
    <property type="match status" value="1"/>
</dbReference>
<dbReference type="PROSITE" id="PS51683">
    <property type="entry name" value="SAM_OMT_II"/>
    <property type="match status" value="1"/>
</dbReference>
<evidence type="ECO:0000256" key="3">
    <source>
        <dbReference type="ARBA" id="ARBA00022691"/>
    </source>
</evidence>
<dbReference type="InterPro" id="IPR001077">
    <property type="entry name" value="COMT_C"/>
</dbReference>
<dbReference type="PANTHER" id="PTHR43712:SF1">
    <property type="entry name" value="HYPOTHETICAL O-METHYLTRANSFERASE (EUROFUNG)-RELATED"/>
    <property type="match status" value="1"/>
</dbReference>
<dbReference type="Gene3D" id="3.40.50.150">
    <property type="entry name" value="Vaccinia Virus protein VP39"/>
    <property type="match status" value="1"/>
</dbReference>
<evidence type="ECO:0000313" key="5">
    <source>
        <dbReference type="EMBL" id="PKY05970.1"/>
    </source>
</evidence>
<dbReference type="VEuPathDB" id="FungiDB:P168DRAFT_296262"/>
<dbReference type="Gene3D" id="1.10.10.10">
    <property type="entry name" value="Winged helix-like DNA-binding domain superfamily/Winged helix DNA-binding domain"/>
    <property type="match status" value="1"/>
</dbReference>
<reference evidence="5" key="1">
    <citation type="submission" date="2016-12" db="EMBL/GenBank/DDBJ databases">
        <title>The genomes of Aspergillus section Nigri reveals drivers in fungal speciation.</title>
        <authorList>
            <consortium name="DOE Joint Genome Institute"/>
            <person name="Vesth T.C."/>
            <person name="Nybo J."/>
            <person name="Theobald S."/>
            <person name="Brandl J."/>
            <person name="Frisvad J.C."/>
            <person name="Nielsen K.F."/>
            <person name="Lyhne E.K."/>
            <person name="Kogle M.E."/>
            <person name="Kuo A."/>
            <person name="Riley R."/>
            <person name="Clum A."/>
            <person name="Nolan M."/>
            <person name="Lipzen A."/>
            <person name="Salamov A."/>
            <person name="Henrissat B."/>
            <person name="Wiebenga A."/>
            <person name="De vries R.P."/>
            <person name="Grigoriev I.V."/>
            <person name="Mortensen U.H."/>
            <person name="Andersen M.R."/>
            <person name="Baker S.E."/>
        </authorList>
    </citation>
    <scope>NUCLEOTIDE SEQUENCE</scope>
    <source>
        <strain evidence="5">IBT 28561</strain>
    </source>
</reference>
<dbReference type="AlphaFoldDB" id="A0A2I1D7W1"/>
<dbReference type="PANTHER" id="PTHR43712">
    <property type="entry name" value="PUTATIVE (AFU_ORTHOLOGUE AFUA_4G14580)-RELATED"/>
    <property type="match status" value="1"/>
</dbReference>
<proteinExistence type="predicted"/>
<evidence type="ECO:0000256" key="2">
    <source>
        <dbReference type="ARBA" id="ARBA00022679"/>
    </source>
</evidence>
<evidence type="ECO:0000259" key="4">
    <source>
        <dbReference type="Pfam" id="PF00891"/>
    </source>
</evidence>
<name>A0A2I1D7W1_ASPC2</name>
<dbReference type="GO" id="GO:0044550">
    <property type="term" value="P:secondary metabolite biosynthetic process"/>
    <property type="evidence" value="ECO:0007669"/>
    <property type="project" value="UniProtKB-ARBA"/>
</dbReference>
<accession>A0A2I1D7W1</accession>
<keyword evidence="3" id="KW-0949">S-adenosyl-L-methionine</keyword>
<keyword evidence="2" id="KW-0808">Transferase</keyword>
<dbReference type="GeneID" id="36545624"/>
<gene>
    <name evidence="5" type="ORF">P168DRAFT_296262</name>
</gene>
<dbReference type="Proteomes" id="UP000234254">
    <property type="component" value="Unassembled WGS sequence"/>
</dbReference>
<keyword evidence="1" id="KW-0489">Methyltransferase</keyword>
<dbReference type="SUPFAM" id="SSF46785">
    <property type="entry name" value="Winged helix' DNA-binding domain"/>
    <property type="match status" value="1"/>
</dbReference>
<feature type="domain" description="O-methyltransferase C-terminal" evidence="4">
    <location>
        <begin position="185"/>
        <end position="381"/>
    </location>
</feature>
<dbReference type="EMBL" id="MSFM01000004">
    <property type="protein sequence ID" value="PKY05970.1"/>
    <property type="molecule type" value="Genomic_DNA"/>
</dbReference>
<dbReference type="RefSeq" id="XP_024694564.1">
    <property type="nucleotide sequence ID" value="XM_024838100.1"/>
</dbReference>
<dbReference type="InterPro" id="IPR016461">
    <property type="entry name" value="COMT-like"/>
</dbReference>
<dbReference type="OrthoDB" id="1535081at2759"/>
<organism evidence="5 6">
    <name type="scientific">Aspergillus campestris (strain IBT 28561)</name>
    <dbReference type="NCBI Taxonomy" id="1392248"/>
    <lineage>
        <taxon>Eukaryota</taxon>
        <taxon>Fungi</taxon>
        <taxon>Dikarya</taxon>
        <taxon>Ascomycota</taxon>
        <taxon>Pezizomycotina</taxon>
        <taxon>Eurotiomycetes</taxon>
        <taxon>Eurotiomycetidae</taxon>
        <taxon>Eurotiales</taxon>
        <taxon>Aspergillaceae</taxon>
        <taxon>Aspergillus</taxon>
        <taxon>Aspergillus subgen. Circumdati</taxon>
    </lineage>
</organism>
<protein>
    <submittedName>
        <fullName evidence="5">O-methyltransferase</fullName>
    </submittedName>
</protein>
<sequence>MGSIGPVDILQDELDRVLLAVQKHQAELSNAANFNARYSLMTKANNLLQTIRGPADMVFANFEDASKMGAIRALLEGGVLQAMPTGGESISADKLALKTGVDKALIVRLMRAVTPVGPVRETGEEQYAHTPFSEIYLAPQMQAVYNMMADEFIPSMLRNYDWQKQNGWKDRYTLHNNPYTATMNCQGETMFEHISKFPDRFSRFNDAMQGADSSLMTVDLYPFEKELGRLANDDTVTLVDVGGGRGHITRQIKEAFPSLKGRFILQDRPSVIEDNGDEIKSHGIEAMGHDFFDPQPVKGALAYYIRRCLHDWPDEPEARTILSNLAGAMDREKSRVLITEFIVPAEGGTMFHAWMDHTMMTFGGVERTEKDWANLLDRSGLQMVKVWRLPGVPTGVIEARLK</sequence>
<dbReference type="InterPro" id="IPR036390">
    <property type="entry name" value="WH_DNA-bd_sf"/>
</dbReference>